<accession>V6M7N0</accession>
<keyword evidence="2" id="KW-1185">Reference proteome</keyword>
<sequence>MIGLKEYKALDVAVQNKKQLIEKGVDQLLPRFQPTEIINEA</sequence>
<reference evidence="1 2" key="1">
    <citation type="journal article" date="2014" name="Genome Announc.">
        <title>Draft Genome Sequence of Brevibacillus panacihumi Strain W25, a Halotolerant Hydrocarbon-Degrading Bacterium.</title>
        <authorList>
            <person name="Wang X."/>
            <person name="Jin D."/>
            <person name="Zhou L."/>
            <person name="Wu L."/>
            <person name="An W."/>
            <person name="Chen Y."/>
            <person name="Zhao L."/>
        </authorList>
    </citation>
    <scope>NUCLEOTIDE SEQUENCE [LARGE SCALE GENOMIC DNA]</scope>
    <source>
        <strain evidence="1 2">W25</strain>
    </source>
</reference>
<dbReference type="Proteomes" id="UP000017973">
    <property type="component" value="Unassembled WGS sequence"/>
</dbReference>
<name>V6M7N0_9BACL</name>
<dbReference type="HOGENOM" id="CLU_3266707_0_0_9"/>
<gene>
    <name evidence="1" type="ORF">T458_20370</name>
</gene>
<proteinExistence type="predicted"/>
<evidence type="ECO:0000313" key="1">
    <source>
        <dbReference type="EMBL" id="EST53900.1"/>
    </source>
</evidence>
<dbReference type="AlphaFoldDB" id="V6M7N0"/>
<evidence type="ECO:0000313" key="2">
    <source>
        <dbReference type="Proteomes" id="UP000017973"/>
    </source>
</evidence>
<comment type="caution">
    <text evidence="1">The sequence shown here is derived from an EMBL/GenBank/DDBJ whole genome shotgun (WGS) entry which is preliminary data.</text>
</comment>
<protein>
    <submittedName>
        <fullName evidence="1">Uncharacterized protein</fullName>
    </submittedName>
</protein>
<dbReference type="EMBL" id="AYJU01000017">
    <property type="protein sequence ID" value="EST53900.1"/>
    <property type="molecule type" value="Genomic_DNA"/>
</dbReference>
<organism evidence="1 2">
    <name type="scientific">Brevibacillus panacihumi W25</name>
    <dbReference type="NCBI Taxonomy" id="1408254"/>
    <lineage>
        <taxon>Bacteria</taxon>
        <taxon>Bacillati</taxon>
        <taxon>Bacillota</taxon>
        <taxon>Bacilli</taxon>
        <taxon>Bacillales</taxon>
        <taxon>Paenibacillaceae</taxon>
        <taxon>Brevibacillus</taxon>
    </lineage>
</organism>